<organism evidence="1 2">
    <name type="scientific">Acaulospora morrowiae</name>
    <dbReference type="NCBI Taxonomy" id="94023"/>
    <lineage>
        <taxon>Eukaryota</taxon>
        <taxon>Fungi</taxon>
        <taxon>Fungi incertae sedis</taxon>
        <taxon>Mucoromycota</taxon>
        <taxon>Glomeromycotina</taxon>
        <taxon>Glomeromycetes</taxon>
        <taxon>Diversisporales</taxon>
        <taxon>Acaulosporaceae</taxon>
        <taxon>Acaulospora</taxon>
    </lineage>
</organism>
<keyword evidence="2" id="KW-1185">Reference proteome</keyword>
<gene>
    <name evidence="1" type="ORF">AMORRO_LOCUS10295</name>
</gene>
<protein>
    <submittedName>
        <fullName evidence="1">13561_t:CDS:1</fullName>
    </submittedName>
</protein>
<dbReference type="AlphaFoldDB" id="A0A9N9HA42"/>
<name>A0A9N9HA42_9GLOM</name>
<dbReference type="Proteomes" id="UP000789342">
    <property type="component" value="Unassembled WGS sequence"/>
</dbReference>
<proteinExistence type="predicted"/>
<reference evidence="1" key="1">
    <citation type="submission" date="2021-06" db="EMBL/GenBank/DDBJ databases">
        <authorList>
            <person name="Kallberg Y."/>
            <person name="Tangrot J."/>
            <person name="Rosling A."/>
        </authorList>
    </citation>
    <scope>NUCLEOTIDE SEQUENCE</scope>
    <source>
        <strain evidence="1">CL551</strain>
    </source>
</reference>
<accession>A0A9N9HA42</accession>
<evidence type="ECO:0000313" key="2">
    <source>
        <dbReference type="Proteomes" id="UP000789342"/>
    </source>
</evidence>
<sequence length="40" mass="4508">MVPGVGDDLFLDAICRNRYYDDDTATPTAIDDDEKEKESL</sequence>
<evidence type="ECO:0000313" key="1">
    <source>
        <dbReference type="EMBL" id="CAG8658412.1"/>
    </source>
</evidence>
<dbReference type="EMBL" id="CAJVPV010011149">
    <property type="protein sequence ID" value="CAG8658412.1"/>
    <property type="molecule type" value="Genomic_DNA"/>
</dbReference>
<comment type="caution">
    <text evidence="1">The sequence shown here is derived from an EMBL/GenBank/DDBJ whole genome shotgun (WGS) entry which is preliminary data.</text>
</comment>